<protein>
    <submittedName>
        <fullName evidence="1">Uncharacterized protein</fullName>
    </submittedName>
</protein>
<name>A0A6J5VQN9_PRUAR</name>
<dbReference type="EMBL" id="CAEKDK010000008">
    <property type="protein sequence ID" value="CAB4289625.1"/>
    <property type="molecule type" value="Genomic_DNA"/>
</dbReference>
<evidence type="ECO:0000313" key="2">
    <source>
        <dbReference type="Proteomes" id="UP000507222"/>
    </source>
</evidence>
<sequence length="142" mass="15807">MAFEEKTSATFLRKHFGRWEFSAARNSSPAKNSRPLGILRPLGIAQLGILGHLDILWPLGILHIKSGHLLDPFFQPCSLTQSPSHVARPHISNSIPSCLFSKSRAIPAAIDYSPAARVFERCPSLVNFHHPQIVLKLDALFY</sequence>
<reference evidence="1 2" key="1">
    <citation type="submission" date="2020-05" db="EMBL/GenBank/DDBJ databases">
        <authorList>
            <person name="Campoy J."/>
            <person name="Schneeberger K."/>
            <person name="Spophaly S."/>
        </authorList>
    </citation>
    <scope>NUCLEOTIDE SEQUENCE [LARGE SCALE GENOMIC DNA]</scope>
    <source>
        <strain evidence="1">PruArmRojPasFocal</strain>
    </source>
</reference>
<gene>
    <name evidence="1" type="ORF">CURHAP_LOCUS48772</name>
</gene>
<dbReference type="Proteomes" id="UP000507222">
    <property type="component" value="Unassembled WGS sequence"/>
</dbReference>
<proteinExistence type="predicted"/>
<dbReference type="AlphaFoldDB" id="A0A6J5VQN9"/>
<organism evidence="1 2">
    <name type="scientific">Prunus armeniaca</name>
    <name type="common">Apricot</name>
    <name type="synonym">Armeniaca vulgaris</name>
    <dbReference type="NCBI Taxonomy" id="36596"/>
    <lineage>
        <taxon>Eukaryota</taxon>
        <taxon>Viridiplantae</taxon>
        <taxon>Streptophyta</taxon>
        <taxon>Embryophyta</taxon>
        <taxon>Tracheophyta</taxon>
        <taxon>Spermatophyta</taxon>
        <taxon>Magnoliopsida</taxon>
        <taxon>eudicotyledons</taxon>
        <taxon>Gunneridae</taxon>
        <taxon>Pentapetalae</taxon>
        <taxon>rosids</taxon>
        <taxon>fabids</taxon>
        <taxon>Rosales</taxon>
        <taxon>Rosaceae</taxon>
        <taxon>Amygdaloideae</taxon>
        <taxon>Amygdaleae</taxon>
        <taxon>Prunus</taxon>
    </lineage>
</organism>
<accession>A0A6J5VQN9</accession>
<evidence type="ECO:0000313" key="1">
    <source>
        <dbReference type="EMBL" id="CAB4289625.1"/>
    </source>
</evidence>